<comment type="function">
    <text evidence="7">Involved in peptide bond synthesis. Stimulates efficient translation and peptide-bond synthesis on native or reconstituted 70S ribosomes in vitro. Probably functions indirectly by altering the affinity of the ribosome for aminoacyl-tRNA, thus increasing their reactivity as acceptors for peptidyl transferase.</text>
</comment>
<dbReference type="Pfam" id="PF08207">
    <property type="entry name" value="EFP_N"/>
    <property type="match status" value="1"/>
</dbReference>
<reference evidence="12" key="1">
    <citation type="journal article" date="2020" name="mSystems">
        <title>Genome- and Community-Level Interaction Insights into Carbon Utilization and Element Cycling Functions of Hydrothermarchaeota in Hydrothermal Sediment.</title>
        <authorList>
            <person name="Zhou Z."/>
            <person name="Liu Y."/>
            <person name="Xu W."/>
            <person name="Pan J."/>
            <person name="Luo Z.H."/>
            <person name="Li M."/>
        </authorList>
    </citation>
    <scope>NUCLEOTIDE SEQUENCE [LARGE SCALE GENOMIC DNA]</scope>
    <source>
        <strain evidence="12">SpSt-1233</strain>
    </source>
</reference>
<dbReference type="InterPro" id="IPR013852">
    <property type="entry name" value="Transl_elong_P/YeiP_CS"/>
</dbReference>
<dbReference type="InterPro" id="IPR015365">
    <property type="entry name" value="Elong-fact-P_C"/>
</dbReference>
<dbReference type="Gene3D" id="2.40.50.140">
    <property type="entry name" value="Nucleic acid-binding proteins"/>
    <property type="match status" value="2"/>
</dbReference>
<dbReference type="PANTHER" id="PTHR30053">
    <property type="entry name" value="ELONGATION FACTOR P"/>
    <property type="match status" value="1"/>
</dbReference>
<dbReference type="FunFam" id="2.30.30.30:FF:000003">
    <property type="entry name" value="Elongation factor P"/>
    <property type="match status" value="1"/>
</dbReference>
<dbReference type="GO" id="GO:0005829">
    <property type="term" value="C:cytosol"/>
    <property type="evidence" value="ECO:0007669"/>
    <property type="project" value="UniProtKB-ARBA"/>
</dbReference>
<keyword evidence="6 7" id="KW-0648">Protein biosynthesis</keyword>
<dbReference type="Pfam" id="PF01132">
    <property type="entry name" value="EFP"/>
    <property type="match status" value="1"/>
</dbReference>
<protein>
    <recommendedName>
        <fullName evidence="7 8">Elongation factor P</fullName>
        <shortName evidence="7">EF-P</shortName>
    </recommendedName>
</protein>
<evidence type="ECO:0000256" key="2">
    <source>
        <dbReference type="ARBA" id="ARBA00004815"/>
    </source>
</evidence>
<organism evidence="12">
    <name type="scientific">Eiseniibacteriota bacterium</name>
    <dbReference type="NCBI Taxonomy" id="2212470"/>
    <lineage>
        <taxon>Bacteria</taxon>
        <taxon>Candidatus Eiseniibacteriota</taxon>
    </lineage>
</organism>
<dbReference type="InterPro" id="IPR013185">
    <property type="entry name" value="Transl_elong_KOW-like"/>
</dbReference>
<evidence type="ECO:0000256" key="4">
    <source>
        <dbReference type="ARBA" id="ARBA00022490"/>
    </source>
</evidence>
<dbReference type="Proteomes" id="UP000886069">
    <property type="component" value="Unassembled WGS sequence"/>
</dbReference>
<dbReference type="InterPro" id="IPR012340">
    <property type="entry name" value="NA-bd_OB-fold"/>
</dbReference>
<dbReference type="CDD" id="cd05794">
    <property type="entry name" value="S1_EF-P_repeat_2"/>
    <property type="match status" value="1"/>
</dbReference>
<keyword evidence="5 7" id="KW-0251">Elongation factor</keyword>
<dbReference type="AlphaFoldDB" id="A0A7V2F3Q8"/>
<dbReference type="UniPathway" id="UPA00345"/>
<evidence type="ECO:0000256" key="6">
    <source>
        <dbReference type="ARBA" id="ARBA00022917"/>
    </source>
</evidence>
<gene>
    <name evidence="7 12" type="primary">efp</name>
    <name evidence="12" type="ORF">ENO08_01780</name>
</gene>
<dbReference type="GO" id="GO:0003746">
    <property type="term" value="F:translation elongation factor activity"/>
    <property type="evidence" value="ECO:0007669"/>
    <property type="project" value="UniProtKB-UniRule"/>
</dbReference>
<dbReference type="SUPFAM" id="SSF50104">
    <property type="entry name" value="Translation proteins SH3-like domain"/>
    <property type="match status" value="1"/>
</dbReference>
<comment type="pathway">
    <text evidence="2 7">Protein biosynthesis; polypeptide chain elongation.</text>
</comment>
<keyword evidence="4 7" id="KW-0963">Cytoplasm</keyword>
<dbReference type="InterPro" id="IPR008991">
    <property type="entry name" value="Translation_prot_SH3-like_sf"/>
</dbReference>
<dbReference type="SUPFAM" id="SSF50249">
    <property type="entry name" value="Nucleic acid-binding proteins"/>
    <property type="match status" value="2"/>
</dbReference>
<dbReference type="InterPro" id="IPR014722">
    <property type="entry name" value="Rib_uL2_dom2"/>
</dbReference>
<evidence type="ECO:0000259" key="10">
    <source>
        <dbReference type="SMART" id="SM00841"/>
    </source>
</evidence>
<evidence type="ECO:0000256" key="1">
    <source>
        <dbReference type="ARBA" id="ARBA00004496"/>
    </source>
</evidence>
<proteinExistence type="inferred from homology"/>
<dbReference type="NCBIfam" id="NF001810">
    <property type="entry name" value="PRK00529.1"/>
    <property type="match status" value="1"/>
</dbReference>
<sequence length="185" mass="20680">MADTSNFRNGLIIKLEGKLYSIVEFQHVKPGKGGAFVRTKLKQIPDGSVIDKTFRAGERVEDVRVERRSFQYLYSTDDLYYMMDGETYEQIPLSGSLMEDALPYLKEGMNVSVLMDGDRPIAVEMPLFVELEVAETEPGIRGDTAQGGSKSARLETGAVVSVPLFIEVGDVLKIDTRTGRYIERM</sequence>
<dbReference type="InterPro" id="IPR001059">
    <property type="entry name" value="Transl_elong_P/YeiP_cen"/>
</dbReference>
<dbReference type="SMART" id="SM00841">
    <property type="entry name" value="Elong-fact-P_C"/>
    <property type="match status" value="1"/>
</dbReference>
<dbReference type="FunFam" id="2.40.50.140:FF:000009">
    <property type="entry name" value="Elongation factor P"/>
    <property type="match status" value="1"/>
</dbReference>
<dbReference type="InterPro" id="IPR011768">
    <property type="entry name" value="Transl_elongation_fac_P"/>
</dbReference>
<dbReference type="EMBL" id="DSEC01000126">
    <property type="protein sequence ID" value="HER43171.1"/>
    <property type="molecule type" value="Genomic_DNA"/>
</dbReference>
<dbReference type="PANTHER" id="PTHR30053:SF12">
    <property type="entry name" value="ELONGATION FACTOR P (EF-P) FAMILY PROTEIN"/>
    <property type="match status" value="1"/>
</dbReference>
<evidence type="ECO:0000256" key="5">
    <source>
        <dbReference type="ARBA" id="ARBA00022768"/>
    </source>
</evidence>
<dbReference type="InterPro" id="IPR020599">
    <property type="entry name" value="Transl_elong_fac_P/YeiP"/>
</dbReference>
<accession>A0A7V2F3Q8</accession>
<evidence type="ECO:0000313" key="12">
    <source>
        <dbReference type="EMBL" id="HER43171.1"/>
    </source>
</evidence>
<evidence type="ECO:0000256" key="9">
    <source>
        <dbReference type="RuleBase" id="RU004389"/>
    </source>
</evidence>
<dbReference type="PROSITE" id="PS01275">
    <property type="entry name" value="EFP"/>
    <property type="match status" value="1"/>
</dbReference>
<comment type="caution">
    <text evidence="12">The sequence shown here is derived from an EMBL/GenBank/DDBJ whole genome shotgun (WGS) entry which is preliminary data.</text>
</comment>
<comment type="similarity">
    <text evidence="3 7 9">Belongs to the elongation factor P family.</text>
</comment>
<evidence type="ECO:0000259" key="11">
    <source>
        <dbReference type="SMART" id="SM01185"/>
    </source>
</evidence>
<dbReference type="SMART" id="SM01185">
    <property type="entry name" value="EFP"/>
    <property type="match status" value="1"/>
</dbReference>
<dbReference type="GO" id="GO:0043043">
    <property type="term" value="P:peptide biosynthetic process"/>
    <property type="evidence" value="ECO:0007669"/>
    <property type="project" value="InterPro"/>
</dbReference>
<dbReference type="NCBIfam" id="TIGR00038">
    <property type="entry name" value="efp"/>
    <property type="match status" value="1"/>
</dbReference>
<feature type="domain" description="Elongation factor P C-terminal" evidence="10">
    <location>
        <begin position="129"/>
        <end position="184"/>
    </location>
</feature>
<evidence type="ECO:0000256" key="3">
    <source>
        <dbReference type="ARBA" id="ARBA00009479"/>
    </source>
</evidence>
<name>A0A7V2F3Q8_UNCEI</name>
<evidence type="ECO:0000256" key="7">
    <source>
        <dbReference type="HAMAP-Rule" id="MF_00141"/>
    </source>
</evidence>
<evidence type="ECO:0000256" key="8">
    <source>
        <dbReference type="NCBIfam" id="TIGR00038"/>
    </source>
</evidence>
<dbReference type="PIRSF" id="PIRSF005901">
    <property type="entry name" value="EF-P"/>
    <property type="match status" value="1"/>
</dbReference>
<feature type="domain" description="Translation elongation factor P/YeiP central" evidence="11">
    <location>
        <begin position="67"/>
        <end position="121"/>
    </location>
</feature>
<dbReference type="FunFam" id="2.40.50.140:FF:000004">
    <property type="entry name" value="Elongation factor P"/>
    <property type="match status" value="1"/>
</dbReference>
<dbReference type="HAMAP" id="MF_00141">
    <property type="entry name" value="EF_P"/>
    <property type="match status" value="1"/>
</dbReference>
<comment type="subcellular location">
    <subcellularLocation>
        <location evidence="1 7">Cytoplasm</location>
    </subcellularLocation>
</comment>
<dbReference type="CDD" id="cd04470">
    <property type="entry name" value="S1_EF-P_repeat_1"/>
    <property type="match status" value="1"/>
</dbReference>
<dbReference type="Gene3D" id="2.30.30.30">
    <property type="match status" value="1"/>
</dbReference>
<dbReference type="Pfam" id="PF09285">
    <property type="entry name" value="Elong-fact-P_C"/>
    <property type="match status" value="1"/>
</dbReference>